<keyword evidence="8" id="KW-0732">Signal</keyword>
<evidence type="ECO:0000256" key="4">
    <source>
        <dbReference type="ARBA" id="ARBA00022451"/>
    </source>
</evidence>
<dbReference type="GO" id="GO:0002474">
    <property type="term" value="P:antigen processing and presentation of peptide antigen via MHC class I"/>
    <property type="evidence" value="ECO:0007669"/>
    <property type="project" value="UniProtKB-KW"/>
</dbReference>
<keyword evidence="4" id="KW-0490">MHC I</keyword>
<accession>A0A8J4U6F2</accession>
<keyword evidence="5" id="KW-0964">Secreted</keyword>
<dbReference type="PANTHER" id="PTHR19944">
    <property type="entry name" value="MHC CLASS II-RELATED"/>
    <property type="match status" value="1"/>
</dbReference>
<dbReference type="InterPro" id="IPR036179">
    <property type="entry name" value="Ig-like_dom_sf"/>
</dbReference>
<reference evidence="10" key="1">
    <citation type="submission" date="2020-07" db="EMBL/GenBank/DDBJ databases">
        <title>Clarias magur genome sequencing, assembly and annotation.</title>
        <authorList>
            <person name="Kushwaha B."/>
            <person name="Kumar R."/>
            <person name="Das P."/>
            <person name="Joshi C.G."/>
            <person name="Kumar D."/>
            <person name="Nagpure N.S."/>
            <person name="Pandey M."/>
            <person name="Agarwal S."/>
            <person name="Srivastava S."/>
            <person name="Singh M."/>
            <person name="Sahoo L."/>
            <person name="Jayasankar P."/>
            <person name="Meher P.K."/>
            <person name="Koringa P.G."/>
            <person name="Iquebal M.A."/>
            <person name="Das S.P."/>
            <person name="Bit A."/>
            <person name="Patnaik S."/>
            <person name="Patel N."/>
            <person name="Shah T.M."/>
            <person name="Hinsu A."/>
            <person name="Jena J.K."/>
        </authorList>
    </citation>
    <scope>NUCLEOTIDE SEQUENCE</scope>
    <source>
        <strain evidence="10">CIFAMagur01</strain>
        <tissue evidence="10">Testis</tissue>
    </source>
</reference>
<dbReference type="InterPro" id="IPR007110">
    <property type="entry name" value="Ig-like_dom"/>
</dbReference>
<feature type="signal peptide" evidence="8">
    <location>
        <begin position="1"/>
        <end position="19"/>
    </location>
</feature>
<organism evidence="10 11">
    <name type="scientific">Clarias magur</name>
    <name type="common">Asian catfish</name>
    <name type="synonym">Macropteronotus magur</name>
    <dbReference type="NCBI Taxonomy" id="1594786"/>
    <lineage>
        <taxon>Eukaryota</taxon>
        <taxon>Metazoa</taxon>
        <taxon>Chordata</taxon>
        <taxon>Craniata</taxon>
        <taxon>Vertebrata</taxon>
        <taxon>Euteleostomi</taxon>
        <taxon>Actinopterygii</taxon>
        <taxon>Neopterygii</taxon>
        <taxon>Teleostei</taxon>
        <taxon>Ostariophysi</taxon>
        <taxon>Siluriformes</taxon>
        <taxon>Clariidae</taxon>
        <taxon>Clarias</taxon>
    </lineage>
</organism>
<evidence type="ECO:0000256" key="6">
    <source>
        <dbReference type="ARBA" id="ARBA00022859"/>
    </source>
</evidence>
<dbReference type="SUPFAM" id="SSF48726">
    <property type="entry name" value="Immunoglobulin"/>
    <property type="match status" value="1"/>
</dbReference>
<dbReference type="EMBL" id="QNUK01000023">
    <property type="protein sequence ID" value="KAF5907360.1"/>
    <property type="molecule type" value="Genomic_DNA"/>
</dbReference>
<feature type="domain" description="Ig-like" evidence="9">
    <location>
        <begin position="24"/>
        <end position="111"/>
    </location>
</feature>
<dbReference type="GO" id="GO:0042612">
    <property type="term" value="C:MHC class I protein complex"/>
    <property type="evidence" value="ECO:0007669"/>
    <property type="project" value="UniProtKB-KW"/>
</dbReference>
<dbReference type="OrthoDB" id="9949628at2759"/>
<evidence type="ECO:0000256" key="5">
    <source>
        <dbReference type="ARBA" id="ARBA00022525"/>
    </source>
</evidence>
<evidence type="ECO:0000256" key="2">
    <source>
        <dbReference type="ARBA" id="ARBA00009564"/>
    </source>
</evidence>
<dbReference type="PANTHER" id="PTHR19944:SF62">
    <property type="entry name" value="BETA-2-MICROGLOBULIN"/>
    <property type="match status" value="1"/>
</dbReference>
<proteinExistence type="inferred from homology"/>
<feature type="non-terminal residue" evidence="10">
    <location>
        <position position="112"/>
    </location>
</feature>
<dbReference type="PROSITE" id="PS50835">
    <property type="entry name" value="IG_LIKE"/>
    <property type="match status" value="1"/>
</dbReference>
<dbReference type="Proteomes" id="UP000727407">
    <property type="component" value="Unassembled WGS sequence"/>
</dbReference>
<evidence type="ECO:0000256" key="7">
    <source>
        <dbReference type="ARBA" id="ARBA00023319"/>
    </source>
</evidence>
<keyword evidence="6" id="KW-0391">Immunity</keyword>
<protein>
    <recommendedName>
        <fullName evidence="3">Beta-2-microglobulin</fullName>
    </recommendedName>
</protein>
<keyword evidence="7" id="KW-0393">Immunoglobulin domain</keyword>
<dbReference type="PROSITE" id="PS00290">
    <property type="entry name" value="IG_MHC"/>
    <property type="match status" value="1"/>
</dbReference>
<evidence type="ECO:0000256" key="8">
    <source>
        <dbReference type="SAM" id="SignalP"/>
    </source>
</evidence>
<evidence type="ECO:0000259" key="9">
    <source>
        <dbReference type="PROSITE" id="PS50835"/>
    </source>
</evidence>
<comment type="caution">
    <text evidence="10">The sequence shown here is derived from an EMBL/GenBank/DDBJ whole genome shotgun (WGS) entry which is preliminary data.</text>
</comment>
<evidence type="ECO:0000256" key="1">
    <source>
        <dbReference type="ARBA" id="ARBA00004613"/>
    </source>
</evidence>
<dbReference type="AlphaFoldDB" id="A0A8J4U6F2"/>
<sequence>MNVQLSFIMLAVFSTSSFAKESPPEIKVYSQNPVVFGEKLILICYASGFYPRDINVELLKNGEVIPGAEQSELGINSDGMFHLSKNVGFTPESDSQYACQVKHMQNEKTVTW</sequence>
<evidence type="ECO:0000313" key="11">
    <source>
        <dbReference type="Proteomes" id="UP000727407"/>
    </source>
</evidence>
<dbReference type="GO" id="GO:0005576">
    <property type="term" value="C:extracellular region"/>
    <property type="evidence" value="ECO:0007669"/>
    <property type="project" value="UniProtKB-SubCell"/>
</dbReference>
<dbReference type="Pfam" id="PF07654">
    <property type="entry name" value="C1-set"/>
    <property type="match status" value="1"/>
</dbReference>
<comment type="similarity">
    <text evidence="2">Belongs to the beta-2-microglobulin family.</text>
</comment>
<dbReference type="InterPro" id="IPR050160">
    <property type="entry name" value="MHC/Immunoglobulin"/>
</dbReference>
<keyword evidence="11" id="KW-1185">Reference proteome</keyword>
<comment type="subcellular location">
    <subcellularLocation>
        <location evidence="1">Secreted</location>
    </subcellularLocation>
</comment>
<name>A0A8J4U6F2_CLAMG</name>
<dbReference type="Gene3D" id="2.60.40.10">
    <property type="entry name" value="Immunoglobulins"/>
    <property type="match status" value="1"/>
</dbReference>
<dbReference type="SMART" id="SM00407">
    <property type="entry name" value="IGc1"/>
    <property type="match status" value="1"/>
</dbReference>
<gene>
    <name evidence="10" type="primary">b2m</name>
    <name evidence="10" type="ORF">DAT39_002929</name>
</gene>
<feature type="chain" id="PRO_5035297404" description="Beta-2-microglobulin" evidence="8">
    <location>
        <begin position="20"/>
        <end position="112"/>
    </location>
</feature>
<dbReference type="InterPro" id="IPR003006">
    <property type="entry name" value="Ig/MHC_CS"/>
</dbReference>
<dbReference type="InterPro" id="IPR013783">
    <property type="entry name" value="Ig-like_fold"/>
</dbReference>
<dbReference type="InterPro" id="IPR003597">
    <property type="entry name" value="Ig_C1-set"/>
</dbReference>
<evidence type="ECO:0000313" key="10">
    <source>
        <dbReference type="EMBL" id="KAF5907360.1"/>
    </source>
</evidence>
<evidence type="ECO:0000256" key="3">
    <source>
        <dbReference type="ARBA" id="ARBA00018767"/>
    </source>
</evidence>